<dbReference type="GO" id="GO:0005634">
    <property type="term" value="C:nucleus"/>
    <property type="evidence" value="ECO:0007669"/>
    <property type="project" value="TreeGrafter"/>
</dbReference>
<dbReference type="AlphaFoldDB" id="A0AAW0CDD2"/>
<dbReference type="InterPro" id="IPR051164">
    <property type="entry name" value="NmrA-like_oxidored"/>
</dbReference>
<feature type="domain" description="NmrA-like" evidence="4">
    <location>
        <begin position="12"/>
        <end position="289"/>
    </location>
</feature>
<dbReference type="Gene3D" id="3.40.50.720">
    <property type="entry name" value="NAD(P)-binding Rossmann-like Domain"/>
    <property type="match status" value="1"/>
</dbReference>
<dbReference type="InterPro" id="IPR036291">
    <property type="entry name" value="NAD(P)-bd_dom_sf"/>
</dbReference>
<dbReference type="CDD" id="cd05251">
    <property type="entry name" value="NmrA_like_SDR_a"/>
    <property type="match status" value="1"/>
</dbReference>
<comment type="similarity">
    <text evidence="1">Belongs to the NmrA-type oxidoreductase family.</text>
</comment>
<keyword evidence="6" id="KW-1185">Reference proteome</keyword>
<dbReference type="EMBL" id="JAWWNJ010000019">
    <property type="protein sequence ID" value="KAK7036128.1"/>
    <property type="molecule type" value="Genomic_DNA"/>
</dbReference>
<dbReference type="SUPFAM" id="SSF51735">
    <property type="entry name" value="NAD(P)-binding Rossmann-fold domains"/>
    <property type="match status" value="1"/>
</dbReference>
<evidence type="ECO:0000313" key="6">
    <source>
        <dbReference type="Proteomes" id="UP001362999"/>
    </source>
</evidence>
<comment type="caution">
    <text evidence="5">The sequence shown here is derived from an EMBL/GenBank/DDBJ whole genome shotgun (WGS) entry which is preliminary data.</text>
</comment>
<dbReference type="Gene3D" id="3.90.25.10">
    <property type="entry name" value="UDP-galactose 4-epimerase, domain 1"/>
    <property type="match status" value="1"/>
</dbReference>
<dbReference type="InterPro" id="IPR008030">
    <property type="entry name" value="NmrA-like"/>
</dbReference>
<dbReference type="GO" id="GO:0016491">
    <property type="term" value="F:oxidoreductase activity"/>
    <property type="evidence" value="ECO:0007669"/>
    <property type="project" value="UniProtKB-KW"/>
</dbReference>
<protein>
    <submittedName>
        <fullName evidence="5">NmrA domain-containing protein</fullName>
    </submittedName>
</protein>
<evidence type="ECO:0000259" key="4">
    <source>
        <dbReference type="Pfam" id="PF05368"/>
    </source>
</evidence>
<sequence>MTISTAVSAPIIAVVGATGAQGGSVIRALSESNKAYRIRGFTRNITKASAQALTAQGVEMVAVNLVVENRHNVYSAFVGADYAFLVTNFWEHADKQKEIAEGKLLIDAAKAAGVKGIIFSGLTAVEKLSKGKYTKVFHFDGKAEVAEYGRASGVPFVDVQAGFYNDNFLSEGLQLVTKNSDGTFILSSVIKPSAVIPLIDVEKDYGLYVCQVLEAPIFPDGSVVYARSEDLSMEEVARQLSEGLSKTVTYQQITYEEATQSLTKRGFPEITAIDIVEGFLFFSEFGYYGRYPAFSAEGLGRPPSRFSDFVKAADWSKVFL</sequence>
<name>A0AAW0CDD2_9AGAR</name>
<accession>A0AAW0CDD2</accession>
<evidence type="ECO:0000256" key="3">
    <source>
        <dbReference type="ARBA" id="ARBA00023002"/>
    </source>
</evidence>
<evidence type="ECO:0000256" key="2">
    <source>
        <dbReference type="ARBA" id="ARBA00022857"/>
    </source>
</evidence>
<keyword evidence="3" id="KW-0560">Oxidoreductase</keyword>
<dbReference type="Proteomes" id="UP001362999">
    <property type="component" value="Unassembled WGS sequence"/>
</dbReference>
<keyword evidence="2" id="KW-0521">NADP</keyword>
<dbReference type="Pfam" id="PF05368">
    <property type="entry name" value="NmrA"/>
    <property type="match status" value="1"/>
</dbReference>
<dbReference type="PANTHER" id="PTHR42748:SF30">
    <property type="entry name" value="NMRA-LIKE DOMAIN-CONTAINING PROTEIN"/>
    <property type="match status" value="1"/>
</dbReference>
<dbReference type="PANTHER" id="PTHR42748">
    <property type="entry name" value="NITROGEN METABOLITE REPRESSION PROTEIN NMRA FAMILY MEMBER"/>
    <property type="match status" value="1"/>
</dbReference>
<evidence type="ECO:0000313" key="5">
    <source>
        <dbReference type="EMBL" id="KAK7036128.1"/>
    </source>
</evidence>
<gene>
    <name evidence="5" type="ORF">R3P38DRAFT_2518355</name>
</gene>
<organism evidence="5 6">
    <name type="scientific">Favolaschia claudopus</name>
    <dbReference type="NCBI Taxonomy" id="2862362"/>
    <lineage>
        <taxon>Eukaryota</taxon>
        <taxon>Fungi</taxon>
        <taxon>Dikarya</taxon>
        <taxon>Basidiomycota</taxon>
        <taxon>Agaricomycotina</taxon>
        <taxon>Agaricomycetes</taxon>
        <taxon>Agaricomycetidae</taxon>
        <taxon>Agaricales</taxon>
        <taxon>Marasmiineae</taxon>
        <taxon>Mycenaceae</taxon>
        <taxon>Favolaschia</taxon>
    </lineage>
</organism>
<reference evidence="5 6" key="1">
    <citation type="journal article" date="2024" name="J Genomics">
        <title>Draft genome sequencing and assembly of Favolaschia claudopus CIRM-BRFM 2984 isolated from oak limbs.</title>
        <authorList>
            <person name="Navarro D."/>
            <person name="Drula E."/>
            <person name="Chaduli D."/>
            <person name="Cazenave R."/>
            <person name="Ahrendt S."/>
            <person name="Wang J."/>
            <person name="Lipzen A."/>
            <person name="Daum C."/>
            <person name="Barry K."/>
            <person name="Grigoriev I.V."/>
            <person name="Favel A."/>
            <person name="Rosso M.N."/>
            <person name="Martin F."/>
        </authorList>
    </citation>
    <scope>NUCLEOTIDE SEQUENCE [LARGE SCALE GENOMIC DNA]</scope>
    <source>
        <strain evidence="5 6">CIRM-BRFM 2984</strain>
    </source>
</reference>
<proteinExistence type="inferred from homology"/>
<evidence type="ECO:0000256" key="1">
    <source>
        <dbReference type="ARBA" id="ARBA00006328"/>
    </source>
</evidence>